<name>A0AAD8FM58_BIOPF</name>
<dbReference type="Proteomes" id="UP001233172">
    <property type="component" value="Unassembled WGS sequence"/>
</dbReference>
<protein>
    <submittedName>
        <fullName evidence="2">Uncharacterized protein</fullName>
    </submittedName>
</protein>
<reference evidence="2" key="1">
    <citation type="journal article" date="2023" name="PLoS Negl. Trop. Dis.">
        <title>A genome sequence for Biomphalaria pfeifferi, the major vector snail for the human-infecting parasite Schistosoma mansoni.</title>
        <authorList>
            <person name="Bu L."/>
            <person name="Lu L."/>
            <person name="Laidemitt M.R."/>
            <person name="Zhang S.M."/>
            <person name="Mutuku M."/>
            <person name="Mkoji G."/>
            <person name="Steinauer M."/>
            <person name="Loker E.S."/>
        </authorList>
    </citation>
    <scope>NUCLEOTIDE SEQUENCE</scope>
    <source>
        <strain evidence="2">KasaAsao</strain>
    </source>
</reference>
<evidence type="ECO:0000313" key="2">
    <source>
        <dbReference type="EMBL" id="KAK0069033.1"/>
    </source>
</evidence>
<dbReference type="EMBL" id="JASAOG010000003">
    <property type="protein sequence ID" value="KAK0069033.1"/>
    <property type="molecule type" value="Genomic_DNA"/>
</dbReference>
<organism evidence="2 3">
    <name type="scientific">Biomphalaria pfeifferi</name>
    <name type="common">Bloodfluke planorb</name>
    <name type="synonym">Freshwater snail</name>
    <dbReference type="NCBI Taxonomy" id="112525"/>
    <lineage>
        <taxon>Eukaryota</taxon>
        <taxon>Metazoa</taxon>
        <taxon>Spiralia</taxon>
        <taxon>Lophotrochozoa</taxon>
        <taxon>Mollusca</taxon>
        <taxon>Gastropoda</taxon>
        <taxon>Heterobranchia</taxon>
        <taxon>Euthyneura</taxon>
        <taxon>Panpulmonata</taxon>
        <taxon>Hygrophila</taxon>
        <taxon>Lymnaeoidea</taxon>
        <taxon>Planorbidae</taxon>
        <taxon>Biomphalaria</taxon>
    </lineage>
</organism>
<feature type="region of interest" description="Disordered" evidence="1">
    <location>
        <begin position="1"/>
        <end position="28"/>
    </location>
</feature>
<dbReference type="AlphaFoldDB" id="A0AAD8FM58"/>
<reference evidence="2" key="2">
    <citation type="submission" date="2023-04" db="EMBL/GenBank/DDBJ databases">
        <authorList>
            <person name="Bu L."/>
            <person name="Lu L."/>
            <person name="Laidemitt M.R."/>
            <person name="Zhang S.M."/>
            <person name="Mutuku M."/>
            <person name="Mkoji G."/>
            <person name="Steinauer M."/>
            <person name="Loker E.S."/>
        </authorList>
    </citation>
    <scope>NUCLEOTIDE SEQUENCE</scope>
    <source>
        <strain evidence="2">KasaAsao</strain>
        <tissue evidence="2">Whole Snail</tissue>
    </source>
</reference>
<proteinExistence type="predicted"/>
<gene>
    <name evidence="2" type="ORF">Bpfe_001215</name>
</gene>
<comment type="caution">
    <text evidence="2">The sequence shown here is derived from an EMBL/GenBank/DDBJ whole genome shotgun (WGS) entry which is preliminary data.</text>
</comment>
<evidence type="ECO:0000256" key="1">
    <source>
        <dbReference type="SAM" id="MobiDB-lite"/>
    </source>
</evidence>
<keyword evidence="3" id="KW-1185">Reference proteome</keyword>
<accession>A0AAD8FM58</accession>
<evidence type="ECO:0000313" key="3">
    <source>
        <dbReference type="Proteomes" id="UP001233172"/>
    </source>
</evidence>
<feature type="non-terminal residue" evidence="2">
    <location>
        <position position="1"/>
    </location>
</feature>
<sequence length="104" mass="11800">TDNKEETEAIQLNPHNVAESQSPELVEETETIELNPLNLAESQSPEMVEETETIQLNPLNLDKSQSPELETQSLDDVEEVTDYQNLMSVLNGSDKERILKEKNF</sequence>